<proteinExistence type="predicted"/>
<evidence type="ECO:0000313" key="9">
    <source>
        <dbReference type="Proteomes" id="UP001281761"/>
    </source>
</evidence>
<reference evidence="8 9" key="1">
    <citation type="journal article" date="2022" name="bioRxiv">
        <title>Genomics of Preaxostyla Flagellates Illuminates Evolutionary Transitions and the Path Towards Mitochondrial Loss.</title>
        <authorList>
            <person name="Novak L.V.F."/>
            <person name="Treitli S.C."/>
            <person name="Pyrih J."/>
            <person name="Halakuc P."/>
            <person name="Pipaliya S.V."/>
            <person name="Vacek V."/>
            <person name="Brzon O."/>
            <person name="Soukal P."/>
            <person name="Eme L."/>
            <person name="Dacks J.B."/>
            <person name="Karnkowska A."/>
            <person name="Elias M."/>
            <person name="Hampl V."/>
        </authorList>
    </citation>
    <scope>NUCLEOTIDE SEQUENCE [LARGE SCALE GENOMIC DNA]</scope>
    <source>
        <strain evidence="8">NAU3</strain>
        <tissue evidence="8">Gut</tissue>
    </source>
</reference>
<gene>
    <name evidence="8" type="ORF">BLNAU_5010</name>
</gene>
<dbReference type="Pfam" id="PF02415">
    <property type="entry name" value="Chlam_PMP"/>
    <property type="match status" value="1"/>
</dbReference>
<name>A0ABQ9Y8S7_9EUKA</name>
<comment type="subcellular location">
    <subcellularLocation>
        <location evidence="1">Cell envelope</location>
    </subcellularLocation>
    <subcellularLocation>
        <location evidence="2">Cell outer membrane</location>
    </subcellularLocation>
    <subcellularLocation>
        <location evidence="3">Secreted</location>
    </subcellularLocation>
</comment>
<keyword evidence="5" id="KW-0732">Signal</keyword>
<keyword evidence="4" id="KW-0964">Secreted</keyword>
<dbReference type="PANTHER" id="PTHR11319">
    <property type="entry name" value="G PROTEIN-COUPLED RECEPTOR-RELATED"/>
    <property type="match status" value="1"/>
</dbReference>
<dbReference type="EMBL" id="JARBJD010000025">
    <property type="protein sequence ID" value="KAK2960127.1"/>
    <property type="molecule type" value="Genomic_DNA"/>
</dbReference>
<keyword evidence="6" id="KW-0472">Membrane</keyword>
<evidence type="ECO:0000256" key="3">
    <source>
        <dbReference type="ARBA" id="ARBA00004613"/>
    </source>
</evidence>
<protein>
    <recommendedName>
        <fullName evidence="10">Right handed beta helix domain-containing protein</fullName>
    </recommendedName>
</protein>
<dbReference type="InterPro" id="IPR011050">
    <property type="entry name" value="Pectin_lyase_fold/virulence"/>
</dbReference>
<sequence>MFQTYSLYSSYSSPHKHNIITGIPLETIQSNRKQNSEQSASITTSHLPNGEYYADSLHLESFDIVGFSTDLDSICVMGGNSLSFRHSVTKNTESTSSSTRWVGSTITKSVGALQGTIVSDFNSGGSLLCSNTTFAKCTATATVKRDAIVHKSFSVFFSNYFKSFRPEFRFEDTHFSGQKQHKFTSLRHYQNTFPVDPFAIFATSASPIIFSHCSFSDLVKDPDDADSSKGLAILLRTPAPLTVTSCTFTDIHSERSGAAICSETVFDNLLATLVIENSTFTRCQAAGDGGAMFYQYEGLISITSSSFLENSCSGSGGACFSYGCDYSFCRFEGNSANRGGAIFGTERTSIRFCHFKNTKRGGDWSSWSPIEMAFGCTRSEDWTESLEIVVSESGDGEEQGVPNVPIFL</sequence>
<evidence type="ECO:0000256" key="1">
    <source>
        <dbReference type="ARBA" id="ARBA00004196"/>
    </source>
</evidence>
<accession>A0ABQ9Y8S7</accession>
<organism evidence="8 9">
    <name type="scientific">Blattamonas nauphoetae</name>
    <dbReference type="NCBI Taxonomy" id="2049346"/>
    <lineage>
        <taxon>Eukaryota</taxon>
        <taxon>Metamonada</taxon>
        <taxon>Preaxostyla</taxon>
        <taxon>Oxymonadida</taxon>
        <taxon>Blattamonas</taxon>
    </lineage>
</organism>
<evidence type="ECO:0000256" key="7">
    <source>
        <dbReference type="ARBA" id="ARBA00023237"/>
    </source>
</evidence>
<dbReference type="Proteomes" id="UP001281761">
    <property type="component" value="Unassembled WGS sequence"/>
</dbReference>
<evidence type="ECO:0000256" key="5">
    <source>
        <dbReference type="ARBA" id="ARBA00022729"/>
    </source>
</evidence>
<evidence type="ECO:0000256" key="6">
    <source>
        <dbReference type="ARBA" id="ARBA00023136"/>
    </source>
</evidence>
<dbReference type="InterPro" id="IPR003368">
    <property type="entry name" value="POMP_repeat"/>
</dbReference>
<evidence type="ECO:0000313" key="8">
    <source>
        <dbReference type="EMBL" id="KAK2960127.1"/>
    </source>
</evidence>
<keyword evidence="7" id="KW-0998">Cell outer membrane</keyword>
<evidence type="ECO:0000256" key="4">
    <source>
        <dbReference type="ARBA" id="ARBA00022525"/>
    </source>
</evidence>
<evidence type="ECO:0000256" key="2">
    <source>
        <dbReference type="ARBA" id="ARBA00004442"/>
    </source>
</evidence>
<dbReference type="NCBIfam" id="TIGR01376">
    <property type="entry name" value="POMP_repeat"/>
    <property type="match status" value="1"/>
</dbReference>
<keyword evidence="9" id="KW-1185">Reference proteome</keyword>
<evidence type="ECO:0008006" key="10">
    <source>
        <dbReference type="Google" id="ProtNLM"/>
    </source>
</evidence>
<dbReference type="SUPFAM" id="SSF51126">
    <property type="entry name" value="Pectin lyase-like"/>
    <property type="match status" value="1"/>
</dbReference>
<dbReference type="PANTHER" id="PTHR11319:SF35">
    <property type="entry name" value="OUTER MEMBRANE PROTEIN PMPC-RELATED"/>
    <property type="match status" value="1"/>
</dbReference>
<comment type="caution">
    <text evidence="8">The sequence shown here is derived from an EMBL/GenBank/DDBJ whole genome shotgun (WGS) entry which is preliminary data.</text>
</comment>